<dbReference type="Proteomes" id="UP000270795">
    <property type="component" value="Unassembled WGS sequence"/>
</dbReference>
<accession>A0A3M5ZT65</accession>
<evidence type="ECO:0000313" key="2">
    <source>
        <dbReference type="Proteomes" id="UP000270795"/>
    </source>
</evidence>
<name>A0A3M5ZT65_PSESS</name>
<feature type="non-terminal residue" evidence="1">
    <location>
        <position position="1"/>
    </location>
</feature>
<gene>
    <name evidence="1" type="ORF">ALP17_03453</name>
</gene>
<protein>
    <submittedName>
        <fullName evidence="1">Uncharacterized protein</fullName>
    </submittedName>
</protein>
<reference evidence="1 2" key="1">
    <citation type="submission" date="2018-08" db="EMBL/GenBank/DDBJ databases">
        <title>Recombination of ecologically and evolutionarily significant loci maintains genetic cohesion in the Pseudomonas syringae species complex.</title>
        <authorList>
            <person name="Dillon M."/>
            <person name="Thakur S."/>
            <person name="Almeida R.N.D."/>
            <person name="Weir B.S."/>
            <person name="Guttman D.S."/>
        </authorList>
    </citation>
    <scope>NUCLEOTIDE SEQUENCE [LARGE SCALE GENOMIC DNA]</scope>
    <source>
        <strain evidence="1 2">ICMP 11899</strain>
    </source>
</reference>
<evidence type="ECO:0000313" key="1">
    <source>
        <dbReference type="EMBL" id="RMV10195.1"/>
    </source>
</evidence>
<sequence>FHGARSATAQNRLSTVNVTLAALRGDHAVKVASPRKALGRSAQR</sequence>
<proteinExistence type="predicted"/>
<dbReference type="EMBL" id="RBUM01000441">
    <property type="protein sequence ID" value="RMV10195.1"/>
    <property type="molecule type" value="Genomic_DNA"/>
</dbReference>
<dbReference type="AlphaFoldDB" id="A0A3M5ZT65"/>
<comment type="caution">
    <text evidence="1">The sequence shown here is derived from an EMBL/GenBank/DDBJ whole genome shotgun (WGS) entry which is preliminary data.</text>
</comment>
<organism evidence="1 2">
    <name type="scientific">Pseudomonas savastanoi</name>
    <name type="common">Pseudomonas syringae pv. savastanoi</name>
    <dbReference type="NCBI Taxonomy" id="29438"/>
    <lineage>
        <taxon>Bacteria</taxon>
        <taxon>Pseudomonadati</taxon>
        <taxon>Pseudomonadota</taxon>
        <taxon>Gammaproteobacteria</taxon>
        <taxon>Pseudomonadales</taxon>
        <taxon>Pseudomonadaceae</taxon>
        <taxon>Pseudomonas</taxon>
    </lineage>
</organism>